<proteinExistence type="predicted"/>
<dbReference type="Proteomes" id="UP000257109">
    <property type="component" value="Unassembled WGS sequence"/>
</dbReference>
<feature type="non-terminal residue" evidence="2">
    <location>
        <position position="1"/>
    </location>
</feature>
<keyword evidence="3" id="KW-1185">Reference proteome</keyword>
<evidence type="ECO:0000256" key="1">
    <source>
        <dbReference type="SAM" id="MobiDB-lite"/>
    </source>
</evidence>
<evidence type="ECO:0000313" key="3">
    <source>
        <dbReference type="Proteomes" id="UP000257109"/>
    </source>
</evidence>
<accession>A0A371HVB5</accession>
<feature type="compositionally biased region" description="Polar residues" evidence="1">
    <location>
        <begin position="68"/>
        <end position="77"/>
    </location>
</feature>
<sequence>MKAQIGLMMQLLQSMEARMHQDDIAPRSTRNTIIYPYGMRPHFEEPYSDTTQTPKVSLENPRARNHARPSNPTQSQTPTAFLEDHLKAIKGIEKYNFKALDLCLVPDVTIPHKFKVLNFDKYKGNSCPKNHLISYCLKMATHTKDDKLLIHFF</sequence>
<gene>
    <name evidence="2" type="ORF">CR513_09265</name>
</gene>
<name>A0A371HVB5_MUCPR</name>
<feature type="region of interest" description="Disordered" evidence="1">
    <location>
        <begin position="46"/>
        <end position="77"/>
    </location>
</feature>
<protein>
    <submittedName>
        <fullName evidence="2">Uncharacterized protein</fullName>
    </submittedName>
</protein>
<evidence type="ECO:0000313" key="2">
    <source>
        <dbReference type="EMBL" id="RDY06713.1"/>
    </source>
</evidence>
<dbReference type="AlphaFoldDB" id="A0A371HVB5"/>
<comment type="caution">
    <text evidence="2">The sequence shown here is derived from an EMBL/GenBank/DDBJ whole genome shotgun (WGS) entry which is preliminary data.</text>
</comment>
<dbReference type="OrthoDB" id="1432691at2759"/>
<reference evidence="2" key="1">
    <citation type="submission" date="2018-05" db="EMBL/GenBank/DDBJ databases">
        <title>Draft genome of Mucuna pruriens seed.</title>
        <authorList>
            <person name="Nnadi N.E."/>
            <person name="Vos R."/>
            <person name="Hasami M.H."/>
            <person name="Devisetty U.K."/>
            <person name="Aguiy J.C."/>
        </authorList>
    </citation>
    <scope>NUCLEOTIDE SEQUENCE [LARGE SCALE GENOMIC DNA]</scope>
    <source>
        <strain evidence="2">JCA_2017</strain>
    </source>
</reference>
<organism evidence="2 3">
    <name type="scientific">Mucuna pruriens</name>
    <name type="common">Velvet bean</name>
    <name type="synonym">Dolichos pruriens</name>
    <dbReference type="NCBI Taxonomy" id="157652"/>
    <lineage>
        <taxon>Eukaryota</taxon>
        <taxon>Viridiplantae</taxon>
        <taxon>Streptophyta</taxon>
        <taxon>Embryophyta</taxon>
        <taxon>Tracheophyta</taxon>
        <taxon>Spermatophyta</taxon>
        <taxon>Magnoliopsida</taxon>
        <taxon>eudicotyledons</taxon>
        <taxon>Gunneridae</taxon>
        <taxon>Pentapetalae</taxon>
        <taxon>rosids</taxon>
        <taxon>fabids</taxon>
        <taxon>Fabales</taxon>
        <taxon>Fabaceae</taxon>
        <taxon>Papilionoideae</taxon>
        <taxon>50 kb inversion clade</taxon>
        <taxon>NPAAA clade</taxon>
        <taxon>indigoferoid/millettioid clade</taxon>
        <taxon>Phaseoleae</taxon>
        <taxon>Mucuna</taxon>
    </lineage>
</organism>
<dbReference type="EMBL" id="QJKJ01001630">
    <property type="protein sequence ID" value="RDY06713.1"/>
    <property type="molecule type" value="Genomic_DNA"/>
</dbReference>